<dbReference type="EnsemblPlants" id="OPUNC12G17760.1">
    <property type="protein sequence ID" value="OPUNC12G17760.1"/>
    <property type="gene ID" value="OPUNC12G17760"/>
</dbReference>
<reference evidence="1" key="1">
    <citation type="submission" date="2015-04" db="UniProtKB">
        <authorList>
            <consortium name="EnsemblPlants"/>
        </authorList>
    </citation>
    <scope>IDENTIFICATION</scope>
</reference>
<dbReference type="AlphaFoldDB" id="A0A0E0MPV6"/>
<name>A0A0E0MPV6_ORYPU</name>
<keyword evidence="2" id="KW-1185">Reference proteome</keyword>
<proteinExistence type="predicted"/>
<dbReference type="HOGENOM" id="CLU_1941508_0_0_1"/>
<dbReference type="Proteomes" id="UP000026962">
    <property type="component" value="Chromosome 12"/>
</dbReference>
<reference evidence="1" key="2">
    <citation type="submission" date="2018-05" db="EMBL/GenBank/DDBJ databases">
        <title>OpunRS2 (Oryza punctata Reference Sequence Version 2).</title>
        <authorList>
            <person name="Zhang J."/>
            <person name="Kudrna D."/>
            <person name="Lee S."/>
            <person name="Talag J."/>
            <person name="Welchert J."/>
            <person name="Wing R.A."/>
        </authorList>
    </citation>
    <scope>NUCLEOTIDE SEQUENCE [LARGE SCALE GENOMIC DNA]</scope>
</reference>
<evidence type="ECO:0000313" key="1">
    <source>
        <dbReference type="EnsemblPlants" id="OPUNC12G17760.1"/>
    </source>
</evidence>
<protein>
    <submittedName>
        <fullName evidence="1">Uncharacterized protein</fullName>
    </submittedName>
</protein>
<sequence length="130" mass="14487">MDQARPSPRAIVITMTSSLKPPKNRIQWSSELGDRHRLLQLRPSSSTLDFSLCDHQPYQAGDVIPKLPAVAEPFCAWSPLYGPLQVSLDARHGEIGHRSPPASPNMVASHPCYPCPGRRDLLRRIKTLEV</sequence>
<accession>A0A0E0MPV6</accession>
<organism evidence="1">
    <name type="scientific">Oryza punctata</name>
    <name type="common">Red rice</name>
    <dbReference type="NCBI Taxonomy" id="4537"/>
    <lineage>
        <taxon>Eukaryota</taxon>
        <taxon>Viridiplantae</taxon>
        <taxon>Streptophyta</taxon>
        <taxon>Embryophyta</taxon>
        <taxon>Tracheophyta</taxon>
        <taxon>Spermatophyta</taxon>
        <taxon>Magnoliopsida</taxon>
        <taxon>Liliopsida</taxon>
        <taxon>Poales</taxon>
        <taxon>Poaceae</taxon>
        <taxon>BOP clade</taxon>
        <taxon>Oryzoideae</taxon>
        <taxon>Oryzeae</taxon>
        <taxon>Oryzinae</taxon>
        <taxon>Oryza</taxon>
    </lineage>
</organism>
<dbReference type="Gramene" id="OPUNC12G17760.1">
    <property type="protein sequence ID" value="OPUNC12G17760.1"/>
    <property type="gene ID" value="OPUNC12G17760"/>
</dbReference>
<evidence type="ECO:0000313" key="2">
    <source>
        <dbReference type="Proteomes" id="UP000026962"/>
    </source>
</evidence>